<reference evidence="6 7" key="1">
    <citation type="submission" date="2020-08" db="EMBL/GenBank/DDBJ databases">
        <title>Genomic Encyclopedia of Type Strains, Phase IV (KMG-IV): sequencing the most valuable type-strain genomes for metagenomic binning, comparative biology and taxonomic classification.</title>
        <authorList>
            <person name="Goeker M."/>
        </authorList>
    </citation>
    <scope>NUCLEOTIDE SEQUENCE [LARGE SCALE GENOMIC DNA]</scope>
    <source>
        <strain evidence="6 7">DSM 102850</strain>
    </source>
</reference>
<dbReference type="RefSeq" id="WP_183818093.1">
    <property type="nucleotide sequence ID" value="NZ_JACHOB010000004.1"/>
</dbReference>
<dbReference type="Pfam" id="PF18120">
    <property type="entry name" value="DUF5597"/>
    <property type="match status" value="1"/>
</dbReference>
<keyword evidence="7" id="KW-1185">Reference proteome</keyword>
<dbReference type="Gene3D" id="3.20.20.80">
    <property type="entry name" value="Glycosidases"/>
    <property type="match status" value="1"/>
</dbReference>
<dbReference type="AlphaFoldDB" id="A0A840I516"/>
<organism evidence="6 7">
    <name type="scientific">Parvularcula dongshanensis</name>
    <dbReference type="NCBI Taxonomy" id="1173995"/>
    <lineage>
        <taxon>Bacteria</taxon>
        <taxon>Pseudomonadati</taxon>
        <taxon>Pseudomonadota</taxon>
        <taxon>Alphaproteobacteria</taxon>
        <taxon>Parvularculales</taxon>
        <taxon>Parvularculaceae</taxon>
        <taxon>Parvularcula</taxon>
    </lineage>
</organism>
<accession>A0A840I516</accession>
<feature type="signal peptide" evidence="3">
    <location>
        <begin position="1"/>
        <end position="19"/>
    </location>
</feature>
<protein>
    <submittedName>
        <fullName evidence="6">Beta-galactosidase GanA</fullName>
    </submittedName>
</protein>
<evidence type="ECO:0000313" key="7">
    <source>
        <dbReference type="Proteomes" id="UP000563524"/>
    </source>
</evidence>
<dbReference type="EMBL" id="JACHOB010000004">
    <property type="protein sequence ID" value="MBB4659462.1"/>
    <property type="molecule type" value="Genomic_DNA"/>
</dbReference>
<dbReference type="SUPFAM" id="SSF51445">
    <property type="entry name" value="(Trans)glycosidases"/>
    <property type="match status" value="1"/>
</dbReference>
<evidence type="ECO:0000313" key="6">
    <source>
        <dbReference type="EMBL" id="MBB4659462.1"/>
    </source>
</evidence>
<dbReference type="GO" id="GO:0004565">
    <property type="term" value="F:beta-galactosidase activity"/>
    <property type="evidence" value="ECO:0007669"/>
    <property type="project" value="InterPro"/>
</dbReference>
<sequence length="537" mass="57838">MRLLLLTAFLLGSLTAARAPLPELVPKGDAVQLHVDGEPFLILGGELGNSTASDLSYLAPHWESFRALGMNTVLAPVSWEMIEPEEGEFDFAAVDGLIEAAREAEIRLVLLWFGTWKNSMSTYVPAWVKRDQARFVRARQADGAPLDILSPHVEASWEADARAFRALMAHLARTDRDRTVLMVQVENEVGMIPEARDRSAAAEADWQASVPDALTAKLREGAAGEALTALWEKTGRASSGSWREVFGESAEAEEVFTAWHLASYVEHVAAAGLQAYDLPLYVNAALQRPGAAPGGYPAGGPLPHLFAVWQAAAPSIDMLSPDIYFEDFVSRVSAYDVPGNAVFVPEANRTDRAEAAADAFFAVGALGAIGFSPFSIENVTDEPNESLAEAYRVLGSLAPMILEHQGDGSMVGLKAPVAYDGTVAEAPQAFALGGYDFTATMVDPWMPKDTQDIAAHGGLVISLGEGEFLAAGRGVTLTFVPSEGGHGGIEVAREGEVIDGEWRPGRWMNGDQTHQGRHVRLPPDSFSVQRFTLYSYE</sequence>
<dbReference type="GO" id="GO:0009341">
    <property type="term" value="C:beta-galactosidase complex"/>
    <property type="evidence" value="ECO:0007669"/>
    <property type="project" value="InterPro"/>
</dbReference>
<dbReference type="InterPro" id="IPR040719">
    <property type="entry name" value="DUF5597"/>
</dbReference>
<evidence type="ECO:0000259" key="5">
    <source>
        <dbReference type="Pfam" id="PF18120"/>
    </source>
</evidence>
<keyword evidence="2" id="KW-0326">Glycosidase</keyword>
<dbReference type="GO" id="GO:0005975">
    <property type="term" value="P:carbohydrate metabolic process"/>
    <property type="evidence" value="ECO:0007669"/>
    <property type="project" value="InterPro"/>
</dbReference>
<dbReference type="Proteomes" id="UP000563524">
    <property type="component" value="Unassembled WGS sequence"/>
</dbReference>
<keyword evidence="1" id="KW-0378">Hydrolase</keyword>
<comment type="caution">
    <text evidence="6">The sequence shown here is derived from an EMBL/GenBank/DDBJ whole genome shotgun (WGS) entry which is preliminary data.</text>
</comment>
<feature type="chain" id="PRO_5032557568" evidence="3">
    <location>
        <begin position="20"/>
        <end position="537"/>
    </location>
</feature>
<name>A0A840I516_9PROT</name>
<evidence type="ECO:0000256" key="1">
    <source>
        <dbReference type="ARBA" id="ARBA00022801"/>
    </source>
</evidence>
<keyword evidence="3" id="KW-0732">Signal</keyword>
<evidence type="ECO:0000256" key="2">
    <source>
        <dbReference type="ARBA" id="ARBA00023295"/>
    </source>
</evidence>
<dbReference type="InterPro" id="IPR017853">
    <property type="entry name" value="GH"/>
</dbReference>
<feature type="domain" description="Glycoside hydrolase family 42 N-terminal" evidence="4">
    <location>
        <begin position="63"/>
        <end position="200"/>
    </location>
</feature>
<proteinExistence type="predicted"/>
<dbReference type="Gene3D" id="2.60.220.20">
    <property type="entry name" value="putative beta-Galactosidase from caulobacter crescentus"/>
    <property type="match status" value="1"/>
</dbReference>
<dbReference type="InterPro" id="IPR013529">
    <property type="entry name" value="Glyco_hydro_42_N"/>
</dbReference>
<dbReference type="Pfam" id="PF02449">
    <property type="entry name" value="Glyco_hydro_42"/>
    <property type="match status" value="1"/>
</dbReference>
<evidence type="ECO:0000259" key="4">
    <source>
        <dbReference type="Pfam" id="PF02449"/>
    </source>
</evidence>
<feature type="domain" description="DUF5597" evidence="5">
    <location>
        <begin position="387"/>
        <end position="520"/>
    </location>
</feature>
<gene>
    <name evidence="6" type="ORF">GGQ59_001999</name>
</gene>
<evidence type="ECO:0000256" key="3">
    <source>
        <dbReference type="SAM" id="SignalP"/>
    </source>
</evidence>
<dbReference type="FunFam" id="3.20.20.80:FF:000135">
    <property type="entry name" value="Beta-galactosidase, putative, bgl35A"/>
    <property type="match status" value="1"/>
</dbReference>